<comment type="caution">
    <text evidence="1">The sequence shown here is derived from an EMBL/GenBank/DDBJ whole genome shotgun (WGS) entry which is preliminary data.</text>
</comment>
<gene>
    <name evidence="1" type="ORF">NM208_g786</name>
</gene>
<dbReference type="EMBL" id="JANRMS010000036">
    <property type="protein sequence ID" value="KAJ3548875.1"/>
    <property type="molecule type" value="Genomic_DNA"/>
</dbReference>
<sequence length="624" mass="70832">MHSAPDNTEGEQLLEALWREPGGANLRCLLCEKPFTDDALIRTFRVEPPGNRIPGYSTVVPTQKGDILFFDRHMSCVVEHQARFTVVSHVWDPIISNVQQQRRTVSQTPEAAYRVLDISTKIYAGIKNAEDVAQELWLDYLSVPQWSDTLRSNILLIMHKLFTTAETTLIYFDDISPAVLKQLYEKERSPERLNAVISVCNSKYFKRIWTAMEFIRSGRVRMMTSDCTYLAGQDDPAFLDRVHSVWGEEMKYYHLVQQLEAKVQMGKNQVPWSLGPLRKAKSLKRVNFAMATTLLCKRGCRDRMDYLYALRGIVPASSTTRMSLDFKKEYYQIAWECLKAGDLSPLLITPFMETGDPRGPGHWSEFSYVDVFTWSLAEQTHAPVLDGETHFNDADHLISINLQEIGMVSVVKQPRDLTNFGLLNDFSYAAKMALEVDGPDVKDFVAAMERTHGARPSTMMKHLEDRDEVGRLQEALKQRFNTPSLPRWPMDGDDSTQWLASALHLSQIQTGGSQSILAENASGSGTIHCAPYDYTAGITCTGCHRTFAHKIAGFALPTELRCAKAYRIPGLRYCFSRENGMALLVQKDRVVGRMMWATPACACRRTETVTLRMPRFFLPKAFFN</sequence>
<name>A0ACC1SY62_9HYPO</name>
<keyword evidence="2" id="KW-1185">Reference proteome</keyword>
<reference evidence="1" key="1">
    <citation type="submission" date="2022-08" db="EMBL/GenBank/DDBJ databases">
        <title>Genome Sequence of Fusarium decemcellulare.</title>
        <authorList>
            <person name="Buettner E."/>
        </authorList>
    </citation>
    <scope>NUCLEOTIDE SEQUENCE</scope>
    <source>
        <strain evidence="1">Babe19</strain>
    </source>
</reference>
<proteinExistence type="predicted"/>
<dbReference type="Proteomes" id="UP001148629">
    <property type="component" value="Unassembled WGS sequence"/>
</dbReference>
<accession>A0ACC1SY62</accession>
<evidence type="ECO:0000313" key="1">
    <source>
        <dbReference type="EMBL" id="KAJ3548875.1"/>
    </source>
</evidence>
<organism evidence="1 2">
    <name type="scientific">Fusarium decemcellulare</name>
    <dbReference type="NCBI Taxonomy" id="57161"/>
    <lineage>
        <taxon>Eukaryota</taxon>
        <taxon>Fungi</taxon>
        <taxon>Dikarya</taxon>
        <taxon>Ascomycota</taxon>
        <taxon>Pezizomycotina</taxon>
        <taxon>Sordariomycetes</taxon>
        <taxon>Hypocreomycetidae</taxon>
        <taxon>Hypocreales</taxon>
        <taxon>Nectriaceae</taxon>
        <taxon>Fusarium</taxon>
        <taxon>Fusarium decemcellulare species complex</taxon>
    </lineage>
</organism>
<evidence type="ECO:0000313" key="2">
    <source>
        <dbReference type="Proteomes" id="UP001148629"/>
    </source>
</evidence>
<protein>
    <submittedName>
        <fullName evidence="1">Uncharacterized protein</fullName>
    </submittedName>
</protein>